<name>R8BLR4_PHAM7</name>
<dbReference type="OrthoDB" id="2018619at2759"/>
<dbReference type="PANTHER" id="PTHR30618">
    <property type="entry name" value="NCS1 FAMILY PURINE/PYRIMIDINE TRANSPORTER"/>
    <property type="match status" value="1"/>
</dbReference>
<feature type="transmembrane region" description="Helical" evidence="6">
    <location>
        <begin position="179"/>
        <end position="204"/>
    </location>
</feature>
<feature type="transmembrane region" description="Helical" evidence="6">
    <location>
        <begin position="264"/>
        <end position="283"/>
    </location>
</feature>
<dbReference type="PANTHER" id="PTHR30618:SF0">
    <property type="entry name" value="PURINE-URACIL PERMEASE NCS1"/>
    <property type="match status" value="1"/>
</dbReference>
<dbReference type="GO" id="GO:0015205">
    <property type="term" value="F:nucleobase transmembrane transporter activity"/>
    <property type="evidence" value="ECO:0007669"/>
    <property type="project" value="TreeGrafter"/>
</dbReference>
<gene>
    <name evidence="7" type="ORF">UCRPA7_4204</name>
</gene>
<evidence type="ECO:0000256" key="2">
    <source>
        <dbReference type="ARBA" id="ARBA00008974"/>
    </source>
</evidence>
<evidence type="ECO:0000313" key="8">
    <source>
        <dbReference type="Proteomes" id="UP000014074"/>
    </source>
</evidence>
<comment type="similarity">
    <text evidence="2">Belongs to the purine-cytosine permease (2.A.39) family.</text>
</comment>
<keyword evidence="4 6" id="KW-1133">Transmembrane helix</keyword>
<dbReference type="Proteomes" id="UP000014074">
    <property type="component" value="Unassembled WGS sequence"/>
</dbReference>
<sequence length="350" mass="38529">MIWALAKFKGVNLDLGKKTVTGGDLGWSFMRAINTVVSGVVPPMVNIADLARYANRPKDVWPLMGGLFISKPMVILIGLFTTAAGAKRFGVANWNLWDLYSLILDSYWGPGTRTAVFLGAFIQAFATVVTNISSNAIPIGCDLAGLFPGYFTIVRGQILCNLLIWAVVPWLLVNSAQNFLTFLGSYLCFITPIIACMMVDYWVVRKGNFHIPSLYRPEPGSPYYYTKGVNLRAYAAWVSGVVLVISGISGAIKPGSISQTAVNVYNCGFVLSLTAAALVYYLLNLIFPPKIYPDGEHEDETHAWETMVSTEGFFPDDDAQPSYIRDRMILGEEPNRFMTPTVGSETERKA</sequence>
<keyword evidence="8" id="KW-1185">Reference proteome</keyword>
<comment type="subcellular location">
    <subcellularLocation>
        <location evidence="1">Membrane</location>
        <topology evidence="1">Multi-pass membrane protein</topology>
    </subcellularLocation>
</comment>
<evidence type="ECO:0000313" key="7">
    <source>
        <dbReference type="EMBL" id="EOO00282.1"/>
    </source>
</evidence>
<dbReference type="InterPro" id="IPR045225">
    <property type="entry name" value="Uracil/uridine/allantoin_perm"/>
</dbReference>
<keyword evidence="5 6" id="KW-0472">Membrane</keyword>
<dbReference type="AlphaFoldDB" id="R8BLR4"/>
<protein>
    <submittedName>
        <fullName evidence="7">Putative allantoin transport protein</fullName>
    </submittedName>
</protein>
<dbReference type="RefSeq" id="XP_007914949.1">
    <property type="nucleotide sequence ID" value="XM_007916758.1"/>
</dbReference>
<reference evidence="8" key="1">
    <citation type="journal article" date="2013" name="Genome Announc.">
        <title>Draft genome sequence of the ascomycete Phaeoacremonium aleophilum strain UCR-PA7, a causal agent of the esca disease complex in grapevines.</title>
        <authorList>
            <person name="Blanco-Ulate B."/>
            <person name="Rolshausen P."/>
            <person name="Cantu D."/>
        </authorList>
    </citation>
    <scope>NUCLEOTIDE SEQUENCE [LARGE SCALE GENOMIC DNA]</scope>
    <source>
        <strain evidence="8">UCR-PA7</strain>
    </source>
</reference>
<organism evidence="7 8">
    <name type="scientific">Phaeoacremonium minimum (strain UCR-PA7)</name>
    <name type="common">Esca disease fungus</name>
    <name type="synonym">Togninia minima</name>
    <dbReference type="NCBI Taxonomy" id="1286976"/>
    <lineage>
        <taxon>Eukaryota</taxon>
        <taxon>Fungi</taxon>
        <taxon>Dikarya</taxon>
        <taxon>Ascomycota</taxon>
        <taxon>Pezizomycotina</taxon>
        <taxon>Sordariomycetes</taxon>
        <taxon>Sordariomycetidae</taxon>
        <taxon>Togniniales</taxon>
        <taxon>Togniniaceae</taxon>
        <taxon>Phaeoacremonium</taxon>
    </lineage>
</organism>
<dbReference type="KEGG" id="tmn:UCRPA7_4204"/>
<dbReference type="eggNOG" id="KOG2466">
    <property type="taxonomic scope" value="Eukaryota"/>
</dbReference>
<dbReference type="InterPro" id="IPR001248">
    <property type="entry name" value="Pur-cyt_permease"/>
</dbReference>
<evidence type="ECO:0000256" key="1">
    <source>
        <dbReference type="ARBA" id="ARBA00004141"/>
    </source>
</evidence>
<feature type="transmembrane region" description="Helical" evidence="6">
    <location>
        <begin position="60"/>
        <end position="80"/>
    </location>
</feature>
<keyword evidence="3 6" id="KW-0812">Transmembrane</keyword>
<feature type="transmembrane region" description="Helical" evidence="6">
    <location>
        <begin position="149"/>
        <end position="172"/>
    </location>
</feature>
<dbReference type="Gene3D" id="1.10.4160.10">
    <property type="entry name" value="Hydantoin permease"/>
    <property type="match status" value="1"/>
</dbReference>
<evidence type="ECO:0000256" key="3">
    <source>
        <dbReference type="ARBA" id="ARBA00022692"/>
    </source>
</evidence>
<dbReference type="GO" id="GO:0005886">
    <property type="term" value="C:plasma membrane"/>
    <property type="evidence" value="ECO:0007669"/>
    <property type="project" value="TreeGrafter"/>
</dbReference>
<dbReference type="EMBL" id="KB933100">
    <property type="protein sequence ID" value="EOO00282.1"/>
    <property type="molecule type" value="Genomic_DNA"/>
</dbReference>
<evidence type="ECO:0000256" key="4">
    <source>
        <dbReference type="ARBA" id="ARBA00022989"/>
    </source>
</evidence>
<evidence type="ECO:0000256" key="5">
    <source>
        <dbReference type="ARBA" id="ARBA00023136"/>
    </source>
</evidence>
<feature type="transmembrane region" description="Helical" evidence="6">
    <location>
        <begin position="115"/>
        <end position="137"/>
    </location>
</feature>
<accession>R8BLR4</accession>
<feature type="transmembrane region" description="Helical" evidence="6">
    <location>
        <begin position="234"/>
        <end position="252"/>
    </location>
</feature>
<dbReference type="GeneID" id="19324631"/>
<proteinExistence type="inferred from homology"/>
<evidence type="ECO:0000256" key="6">
    <source>
        <dbReference type="SAM" id="Phobius"/>
    </source>
</evidence>
<dbReference type="Pfam" id="PF02133">
    <property type="entry name" value="Transp_cyt_pur"/>
    <property type="match status" value="1"/>
</dbReference>
<dbReference type="HOGENOM" id="CLU_021555_5_4_1"/>